<organism evidence="1 2">
    <name type="scientific">Dendrolimus kikuchii</name>
    <dbReference type="NCBI Taxonomy" id="765133"/>
    <lineage>
        <taxon>Eukaryota</taxon>
        <taxon>Metazoa</taxon>
        <taxon>Ecdysozoa</taxon>
        <taxon>Arthropoda</taxon>
        <taxon>Hexapoda</taxon>
        <taxon>Insecta</taxon>
        <taxon>Pterygota</taxon>
        <taxon>Neoptera</taxon>
        <taxon>Endopterygota</taxon>
        <taxon>Lepidoptera</taxon>
        <taxon>Glossata</taxon>
        <taxon>Ditrysia</taxon>
        <taxon>Bombycoidea</taxon>
        <taxon>Lasiocampidae</taxon>
        <taxon>Dendrolimus</taxon>
    </lineage>
</organism>
<gene>
    <name evidence="1" type="ORF">K1T71_012684</name>
</gene>
<reference evidence="1 2" key="1">
    <citation type="journal article" date="2021" name="Front. Genet.">
        <title>Chromosome-Level Genome Assembly Reveals Significant Gene Expansion in the Toll and IMD Signaling Pathways of Dendrolimus kikuchii.</title>
        <authorList>
            <person name="Zhou J."/>
            <person name="Wu P."/>
            <person name="Xiong Z."/>
            <person name="Liu N."/>
            <person name="Zhao N."/>
            <person name="Ji M."/>
            <person name="Qiu Y."/>
            <person name="Yang B."/>
        </authorList>
    </citation>
    <scope>NUCLEOTIDE SEQUENCE [LARGE SCALE GENOMIC DNA]</scope>
    <source>
        <strain evidence="1">Ann1</strain>
    </source>
</reference>
<keyword evidence="2" id="KW-1185">Reference proteome</keyword>
<name>A0ACC1CKF8_9NEOP</name>
<comment type="caution">
    <text evidence="1">The sequence shown here is derived from an EMBL/GenBank/DDBJ whole genome shotgun (WGS) entry which is preliminary data.</text>
</comment>
<dbReference type="EMBL" id="CM034409">
    <property type="protein sequence ID" value="KAJ0171921.1"/>
    <property type="molecule type" value="Genomic_DNA"/>
</dbReference>
<protein>
    <submittedName>
        <fullName evidence="1">Uncharacterized protein</fullName>
    </submittedName>
</protein>
<dbReference type="Proteomes" id="UP000824533">
    <property type="component" value="Linkage Group LG23"/>
</dbReference>
<accession>A0ACC1CKF8</accession>
<sequence length="373" mass="40674">MIGFGILLFVGLATANDLAVGPMNIGQKIYDEKKEASPAIWRQVHNVTINAINDEIINSINILDLRPEKDGEANIVEGGVGHQNVTIELKSPAVFRGYEFQIQAFAVPVSEYKGVLPEHKVSSIPTTPHTDISSPAVPVLIAKDLENGTRLVRKSDDKKPTSTEAVSTSTIKPEHPASNEQTPKIHTSAVTNKIEIKSINDIATTPKTPENDDELTYHELQLLTTAKPISTDVVEPSALPTTEEDALMIDINGQNPRIGNHYPPITHEEQGKRDGRDTQTSQTPAVTLAITQSTPNAKSNDAPLTSTGLSHPNPTIQTAKSAPTKQDVPTTTIATKEIKEYKTIKVTNEDNESDFTKYHDKQNIGIPLPYINH</sequence>
<evidence type="ECO:0000313" key="2">
    <source>
        <dbReference type="Proteomes" id="UP000824533"/>
    </source>
</evidence>
<proteinExistence type="predicted"/>
<evidence type="ECO:0000313" key="1">
    <source>
        <dbReference type="EMBL" id="KAJ0171921.1"/>
    </source>
</evidence>